<evidence type="ECO:0000256" key="1">
    <source>
        <dbReference type="ARBA" id="ARBA00004141"/>
    </source>
</evidence>
<keyword evidence="8" id="KW-1185">Reference proteome</keyword>
<comment type="subcellular location">
    <subcellularLocation>
        <location evidence="1">Membrane</location>
        <topology evidence="1">Multi-pass membrane protein</topology>
    </subcellularLocation>
</comment>
<name>A0ABD6EW64_9BILA</name>
<evidence type="ECO:0000256" key="2">
    <source>
        <dbReference type="ARBA" id="ARBA00009816"/>
    </source>
</evidence>
<evidence type="ECO:0000256" key="6">
    <source>
        <dbReference type="ARBA" id="ARBA00023180"/>
    </source>
</evidence>
<evidence type="ECO:0000313" key="8">
    <source>
        <dbReference type="Proteomes" id="UP001608902"/>
    </source>
</evidence>
<accession>A0ABD6EW64</accession>
<dbReference type="GO" id="GO:0016020">
    <property type="term" value="C:membrane"/>
    <property type="evidence" value="ECO:0007669"/>
    <property type="project" value="UniProtKB-SubCell"/>
</dbReference>
<protein>
    <submittedName>
        <fullName evidence="7">Uncharacterized protein</fullName>
    </submittedName>
</protein>
<dbReference type="PANTHER" id="PTHR31158">
    <property type="entry name" value="DUAL OXIDASE 2"/>
    <property type="match status" value="1"/>
</dbReference>
<evidence type="ECO:0000256" key="3">
    <source>
        <dbReference type="ARBA" id="ARBA00022692"/>
    </source>
</evidence>
<dbReference type="Pfam" id="PF10204">
    <property type="entry name" value="DuoxA"/>
    <property type="match status" value="1"/>
</dbReference>
<proteinExistence type="inferred from homology"/>
<keyword evidence="6" id="KW-0325">Glycoprotein</keyword>
<gene>
    <name evidence="7" type="ORF">AB6A40_010897</name>
</gene>
<dbReference type="PANTHER" id="PTHR31158:SF1">
    <property type="entry name" value="DOXA1 FACTOR-RELATED"/>
    <property type="match status" value="1"/>
</dbReference>
<evidence type="ECO:0000313" key="7">
    <source>
        <dbReference type="EMBL" id="MFH4984188.1"/>
    </source>
</evidence>
<dbReference type="AlphaFoldDB" id="A0ABD6EW64"/>
<keyword evidence="3" id="KW-0812">Transmembrane</keyword>
<dbReference type="Proteomes" id="UP001608902">
    <property type="component" value="Unassembled WGS sequence"/>
</dbReference>
<evidence type="ECO:0000256" key="5">
    <source>
        <dbReference type="ARBA" id="ARBA00023136"/>
    </source>
</evidence>
<keyword evidence="5" id="KW-0472">Membrane</keyword>
<sequence>MRSVIESRCFVYYDEKFVYTEDTSTICIYSPCWHVGQVRIYSSYKAFTTEKMDAILGVRMGLQHVNVTLTSTTAATGYVRSEALPGLEYNERFEFLNGEYRKNFLCRNAH</sequence>
<reference evidence="7 8" key="1">
    <citation type="submission" date="2024-08" db="EMBL/GenBank/DDBJ databases">
        <title>Gnathostoma spinigerum genome.</title>
        <authorList>
            <person name="Gonzalez-Bertolin B."/>
            <person name="Monzon S."/>
            <person name="Zaballos A."/>
            <person name="Jimenez P."/>
            <person name="Dekumyoy P."/>
            <person name="Varona S."/>
            <person name="Cuesta I."/>
            <person name="Sumanam S."/>
            <person name="Adisakwattana P."/>
            <person name="Gasser R.B."/>
            <person name="Hernandez-Gonzalez A."/>
            <person name="Young N.D."/>
            <person name="Perteguer M.J."/>
        </authorList>
    </citation>
    <scope>NUCLEOTIDE SEQUENCE [LARGE SCALE GENOMIC DNA]</scope>
    <source>
        <strain evidence="7">AL3</strain>
        <tissue evidence="7">Liver</tissue>
    </source>
</reference>
<dbReference type="InterPro" id="IPR018469">
    <property type="entry name" value="Dual_oxidase_maturation_fac"/>
</dbReference>
<keyword evidence="4" id="KW-1133">Transmembrane helix</keyword>
<evidence type="ECO:0000256" key="4">
    <source>
        <dbReference type="ARBA" id="ARBA00022989"/>
    </source>
</evidence>
<dbReference type="EMBL" id="JBGFUD010015747">
    <property type="protein sequence ID" value="MFH4984188.1"/>
    <property type="molecule type" value="Genomic_DNA"/>
</dbReference>
<comment type="similarity">
    <text evidence="2">Belongs to the DUOXA family.</text>
</comment>
<organism evidence="7 8">
    <name type="scientific">Gnathostoma spinigerum</name>
    <dbReference type="NCBI Taxonomy" id="75299"/>
    <lineage>
        <taxon>Eukaryota</taxon>
        <taxon>Metazoa</taxon>
        <taxon>Ecdysozoa</taxon>
        <taxon>Nematoda</taxon>
        <taxon>Chromadorea</taxon>
        <taxon>Rhabditida</taxon>
        <taxon>Spirurina</taxon>
        <taxon>Gnathostomatomorpha</taxon>
        <taxon>Gnathostomatoidea</taxon>
        <taxon>Gnathostomatidae</taxon>
        <taxon>Gnathostoma</taxon>
    </lineage>
</organism>
<comment type="caution">
    <text evidence="7">The sequence shown here is derived from an EMBL/GenBank/DDBJ whole genome shotgun (WGS) entry which is preliminary data.</text>
</comment>